<comment type="caution">
    <text evidence="2">The sequence shown here is derived from an EMBL/GenBank/DDBJ whole genome shotgun (WGS) entry which is preliminary data.</text>
</comment>
<keyword evidence="1" id="KW-0812">Transmembrane</keyword>
<evidence type="ECO:0008006" key="4">
    <source>
        <dbReference type="Google" id="ProtNLM"/>
    </source>
</evidence>
<protein>
    <recommendedName>
        <fullName evidence="4">DUF3953 domain-containing protein</fullName>
    </recommendedName>
</protein>
<keyword evidence="1" id="KW-0472">Membrane</keyword>
<sequence>MRKNFPVNKRTDDAKKPILPTIIILGLLLYIQGFIFVSKLNTIMMLAGGLFIFIPLFIIAFSKRKKQKVMSSLLIIISIYFIFLLIYMLYTVLRTML</sequence>
<feature type="transmembrane region" description="Helical" evidence="1">
    <location>
        <begin position="18"/>
        <end position="37"/>
    </location>
</feature>
<dbReference type="Proteomes" id="UP001281656">
    <property type="component" value="Unassembled WGS sequence"/>
</dbReference>
<reference evidence="2 3" key="1">
    <citation type="submission" date="2023-04" db="EMBL/GenBank/DDBJ databases">
        <title>Clostridium tannerae sp. nov., isolated from the fecal material of an alpaca.</title>
        <authorList>
            <person name="Miller S."/>
            <person name="Hendry M."/>
            <person name="King J."/>
            <person name="Sankaranarayanan K."/>
            <person name="Lawson P.A."/>
        </authorList>
    </citation>
    <scope>NUCLEOTIDE SEQUENCE [LARGE SCALE GENOMIC DNA]</scope>
    <source>
        <strain evidence="2 3">A1-XYC3</strain>
    </source>
</reference>
<accession>A0ABU4JWN5</accession>
<organism evidence="2 3">
    <name type="scientific">Clostridium tanneri</name>
    <dbReference type="NCBI Taxonomy" id="3037988"/>
    <lineage>
        <taxon>Bacteria</taxon>
        <taxon>Bacillati</taxon>
        <taxon>Bacillota</taxon>
        <taxon>Clostridia</taxon>
        <taxon>Eubacteriales</taxon>
        <taxon>Clostridiaceae</taxon>
        <taxon>Clostridium</taxon>
    </lineage>
</organism>
<evidence type="ECO:0000313" key="2">
    <source>
        <dbReference type="EMBL" id="MDW8802512.1"/>
    </source>
</evidence>
<name>A0ABU4JWN5_9CLOT</name>
<gene>
    <name evidence="2" type="ORF">P8V03_15300</name>
</gene>
<keyword evidence="3" id="KW-1185">Reference proteome</keyword>
<proteinExistence type="predicted"/>
<dbReference type="RefSeq" id="WP_261671297.1">
    <property type="nucleotide sequence ID" value="NZ_JARUJP010000022.1"/>
</dbReference>
<feature type="transmembrane region" description="Helical" evidence="1">
    <location>
        <begin position="73"/>
        <end position="93"/>
    </location>
</feature>
<dbReference type="EMBL" id="JARUJP010000022">
    <property type="protein sequence ID" value="MDW8802512.1"/>
    <property type="molecule type" value="Genomic_DNA"/>
</dbReference>
<evidence type="ECO:0000313" key="3">
    <source>
        <dbReference type="Proteomes" id="UP001281656"/>
    </source>
</evidence>
<keyword evidence="1" id="KW-1133">Transmembrane helix</keyword>
<feature type="transmembrane region" description="Helical" evidence="1">
    <location>
        <begin position="43"/>
        <end position="61"/>
    </location>
</feature>
<evidence type="ECO:0000256" key="1">
    <source>
        <dbReference type="SAM" id="Phobius"/>
    </source>
</evidence>